<accession>A0A147BFE1</accession>
<keyword evidence="5" id="KW-0732">Signal</keyword>
<evidence type="ECO:0000259" key="6">
    <source>
        <dbReference type="Pfam" id="PF01421"/>
    </source>
</evidence>
<organism evidence="7">
    <name type="scientific">Ixodes ricinus</name>
    <name type="common">Common tick</name>
    <name type="synonym">Acarus ricinus</name>
    <dbReference type="NCBI Taxonomy" id="34613"/>
    <lineage>
        <taxon>Eukaryota</taxon>
        <taxon>Metazoa</taxon>
        <taxon>Ecdysozoa</taxon>
        <taxon>Arthropoda</taxon>
        <taxon>Chelicerata</taxon>
        <taxon>Arachnida</taxon>
        <taxon>Acari</taxon>
        <taxon>Parasitiformes</taxon>
        <taxon>Ixodida</taxon>
        <taxon>Ixodoidea</taxon>
        <taxon>Ixodidae</taxon>
        <taxon>Ixodinae</taxon>
        <taxon>Ixodes</taxon>
    </lineage>
</organism>
<keyword evidence="2" id="KW-0378">Hydrolase</keyword>
<dbReference type="InterPro" id="IPR001590">
    <property type="entry name" value="Peptidase_M12B"/>
</dbReference>
<dbReference type="GO" id="GO:0004222">
    <property type="term" value="F:metalloendopeptidase activity"/>
    <property type="evidence" value="ECO:0007669"/>
    <property type="project" value="InterPro"/>
</dbReference>
<reference evidence="7" key="1">
    <citation type="journal article" date="2018" name="PLoS Negl. Trop. Dis.">
        <title>Sialome diversity of ticks revealed by RNAseq of single tick salivary glands.</title>
        <authorList>
            <person name="Perner J."/>
            <person name="Kropackova S."/>
            <person name="Kopacek P."/>
            <person name="Ribeiro J.M."/>
        </authorList>
    </citation>
    <scope>NUCLEOTIDE SEQUENCE</scope>
    <source>
        <strain evidence="7">Siblings of single egg batch collected in Ceske Budejovice</strain>
        <tissue evidence="7">Salivary glands</tissue>
    </source>
</reference>
<evidence type="ECO:0000256" key="2">
    <source>
        <dbReference type="ARBA" id="ARBA00022801"/>
    </source>
</evidence>
<dbReference type="PANTHER" id="PTHR11905:SF159">
    <property type="entry name" value="ADAM METALLOPROTEASE"/>
    <property type="match status" value="1"/>
</dbReference>
<keyword evidence="1 7" id="KW-0645">Protease</keyword>
<evidence type="ECO:0000256" key="5">
    <source>
        <dbReference type="SAM" id="SignalP"/>
    </source>
</evidence>
<evidence type="ECO:0000256" key="4">
    <source>
        <dbReference type="ARBA" id="ARBA00023049"/>
    </source>
</evidence>
<dbReference type="SUPFAM" id="SSF55486">
    <property type="entry name" value="Metalloproteases ('zincins'), catalytic domain"/>
    <property type="match status" value="1"/>
</dbReference>
<evidence type="ECO:0000313" key="7">
    <source>
        <dbReference type="EMBL" id="JAR89503.1"/>
    </source>
</evidence>
<name>A0A147BFE1_IXORI</name>
<evidence type="ECO:0000256" key="3">
    <source>
        <dbReference type="ARBA" id="ARBA00022833"/>
    </source>
</evidence>
<proteinExistence type="predicted"/>
<feature type="chain" id="PRO_5007542158" evidence="5">
    <location>
        <begin position="20"/>
        <end position="346"/>
    </location>
</feature>
<feature type="domain" description="Peptidase M12B" evidence="6">
    <location>
        <begin position="114"/>
        <end position="240"/>
    </location>
</feature>
<dbReference type="Pfam" id="PF01421">
    <property type="entry name" value="Reprolysin"/>
    <property type="match status" value="1"/>
</dbReference>
<keyword evidence="4 7" id="KW-0482">Metalloprotease</keyword>
<dbReference type="EMBL" id="GEGO01005901">
    <property type="protein sequence ID" value="JAR89503.1"/>
    <property type="molecule type" value="Transcribed_RNA"/>
</dbReference>
<keyword evidence="3" id="KW-0862">Zinc</keyword>
<dbReference type="GO" id="GO:0006509">
    <property type="term" value="P:membrane protein ectodomain proteolysis"/>
    <property type="evidence" value="ECO:0007669"/>
    <property type="project" value="TreeGrafter"/>
</dbReference>
<dbReference type="Gene3D" id="3.40.390.10">
    <property type="entry name" value="Collagenase (Catalytic Domain)"/>
    <property type="match status" value="1"/>
</dbReference>
<dbReference type="PANTHER" id="PTHR11905">
    <property type="entry name" value="ADAM A DISINTEGRIN AND METALLOPROTEASE DOMAIN"/>
    <property type="match status" value="1"/>
</dbReference>
<dbReference type="InterPro" id="IPR024079">
    <property type="entry name" value="MetalloPept_cat_dom_sf"/>
</dbReference>
<evidence type="ECO:0000256" key="1">
    <source>
        <dbReference type="ARBA" id="ARBA00022670"/>
    </source>
</evidence>
<sequence length="346" mass="39669">MMRAKSFFVLLVFTHEILGSTYRENRPSMKVGVHFVCDMSFLASRMQEPAPESSVLTYLNVMLHTAEVYFRELDCPEIELYLVGLYNTTEEEEKTFEVTETMYAATFMDGPFTLSLFQEWVEENEKFNESDIVILLTSCLLYDYIWFFSESRIDGGISYQDGICTHLRVGIVRDKGRDFYGLRALVKQIAHLLGTPWDEGHQAPECRGKDGYLVSLDTSRTPLPTLSNCTKGYLLQKYQNNVRTQPCWIETPSPIIPRTHDLPVNYFEHEKFCSAERPMFPNDTYCPHDHVKQKNAQVCEVACCQSATKYRGPRLSVPDGTNCTGENGEKVGRSGLDSRSIYEIIR</sequence>
<feature type="signal peptide" evidence="5">
    <location>
        <begin position="1"/>
        <end position="19"/>
    </location>
</feature>
<dbReference type="AlphaFoldDB" id="A0A147BFE1"/>
<protein>
    <submittedName>
        <fullName evidence="7">Putative secreted metalloprotease</fullName>
    </submittedName>
</protein>